<protein>
    <submittedName>
        <fullName evidence="1">Uncharacterized protein</fullName>
    </submittedName>
</protein>
<keyword evidence="2" id="KW-1185">Reference proteome</keyword>
<reference evidence="2" key="1">
    <citation type="submission" date="2018-02" db="EMBL/GenBank/DDBJ databases">
        <authorList>
            <person name="Clavel T."/>
            <person name="Strowig T."/>
        </authorList>
    </citation>
    <scope>NUCLEOTIDE SEQUENCE [LARGE SCALE GENOMIC DNA]</scope>
    <source>
        <strain evidence="2">DSM 100764</strain>
    </source>
</reference>
<gene>
    <name evidence="1" type="ORF">C5O25_06395</name>
</gene>
<dbReference type="AlphaFoldDB" id="A0A2V1IV62"/>
<dbReference type="EMBL" id="PUBV01000010">
    <property type="protein sequence ID" value="PWB07760.1"/>
    <property type="molecule type" value="Genomic_DNA"/>
</dbReference>
<name>A0A2V1IV62_9BACT</name>
<dbReference type="GeneID" id="93425131"/>
<organism evidence="1 2">
    <name type="scientific">Paramuribaculum intestinale</name>
    <dbReference type="NCBI Taxonomy" id="2094151"/>
    <lineage>
        <taxon>Bacteria</taxon>
        <taxon>Pseudomonadati</taxon>
        <taxon>Bacteroidota</taxon>
        <taxon>Bacteroidia</taxon>
        <taxon>Bacteroidales</taxon>
        <taxon>Muribaculaceae</taxon>
        <taxon>Paramuribaculum</taxon>
    </lineage>
</organism>
<sequence>MVTKKVIDTIYKTYRQRPASSEDLDIALLFEQLPLEHGIGIEGDSLIIGSIPESSPFHSLPLGHIHGIIDFDDCVAVALHSSIVFLDKESDRTSVHLHQDRPSLLDRLRLSLQS</sequence>
<accession>A0A2V1IV62</accession>
<comment type="caution">
    <text evidence="1">The sequence shown here is derived from an EMBL/GenBank/DDBJ whole genome shotgun (WGS) entry which is preliminary data.</text>
</comment>
<evidence type="ECO:0000313" key="1">
    <source>
        <dbReference type="EMBL" id="PWB07760.1"/>
    </source>
</evidence>
<dbReference type="Proteomes" id="UP000244925">
    <property type="component" value="Unassembled WGS sequence"/>
</dbReference>
<dbReference type="RefSeq" id="WP_107035906.1">
    <property type="nucleotide sequence ID" value="NZ_CAOXDM010000012.1"/>
</dbReference>
<evidence type="ECO:0000313" key="2">
    <source>
        <dbReference type="Proteomes" id="UP000244925"/>
    </source>
</evidence>
<proteinExistence type="predicted"/>